<dbReference type="InterPro" id="IPR003713">
    <property type="entry name" value="FliS"/>
</dbReference>
<gene>
    <name evidence="1" type="ORF">B7G68_02175</name>
</gene>
<evidence type="ECO:0000313" key="1">
    <source>
        <dbReference type="EMBL" id="AVQ00770.1"/>
    </source>
</evidence>
<dbReference type="EMBL" id="CP027850">
    <property type="protein sequence ID" value="AVQ00770.1"/>
    <property type="molecule type" value="Genomic_DNA"/>
</dbReference>
<proteinExistence type="predicted"/>
<keyword evidence="2" id="KW-1185">Reference proteome</keyword>
<dbReference type="RefSeq" id="WP_083778341.1">
    <property type="nucleotide sequence ID" value="NZ_CP027850.1"/>
</dbReference>
<dbReference type="Gene3D" id="1.20.120.340">
    <property type="entry name" value="Flagellar protein FliS"/>
    <property type="match status" value="1"/>
</dbReference>
<sequence>MNSNQAIQAYKASQQLNQNPRDVLTAVHEELYRSISSAKYAHEQNALDQMCAHLAKGVRILTVLATTLNFSAVGGDGERLRQYYLRLLNLLNRNEKIANRASSYQQAIDMLQPLCREFRKIE</sequence>
<dbReference type="Pfam" id="PF02561">
    <property type="entry name" value="FliS"/>
    <property type="match status" value="1"/>
</dbReference>
<protein>
    <recommendedName>
        <fullName evidence="3">Flagellar protein FliS</fullName>
    </recommendedName>
</protein>
<evidence type="ECO:0000313" key="2">
    <source>
        <dbReference type="Proteomes" id="UP000240527"/>
    </source>
</evidence>
<dbReference type="SUPFAM" id="SSF101116">
    <property type="entry name" value="Flagellar export chaperone FliS"/>
    <property type="match status" value="1"/>
</dbReference>
<accession>A0ABM6TCY1</accession>
<dbReference type="InterPro" id="IPR036584">
    <property type="entry name" value="FliS_sf"/>
</dbReference>
<dbReference type="Proteomes" id="UP000240527">
    <property type="component" value="Chromosome"/>
</dbReference>
<organism evidence="1 2">
    <name type="scientific">Caulobacter segnis</name>
    <dbReference type="NCBI Taxonomy" id="88688"/>
    <lineage>
        <taxon>Bacteria</taxon>
        <taxon>Pseudomonadati</taxon>
        <taxon>Pseudomonadota</taxon>
        <taxon>Alphaproteobacteria</taxon>
        <taxon>Caulobacterales</taxon>
        <taxon>Caulobacteraceae</taxon>
        <taxon>Caulobacter</taxon>
    </lineage>
</organism>
<name>A0ABM6TCY1_9CAUL</name>
<reference evidence="1 2" key="1">
    <citation type="journal article" date="2015" name="Biotechnol. Bioeng.">
        <title>Genome sequence and phenotypic characterization of Caulobacter segnis.</title>
        <authorList>
            <person name="Patel S."/>
            <person name="Fletcher B."/>
            <person name="Scott D.C."/>
            <person name="Ely B."/>
        </authorList>
    </citation>
    <scope>NUCLEOTIDE SEQUENCE [LARGE SCALE GENOMIC DNA]</scope>
    <source>
        <strain evidence="1 2">TK0059</strain>
    </source>
</reference>
<evidence type="ECO:0008006" key="3">
    <source>
        <dbReference type="Google" id="ProtNLM"/>
    </source>
</evidence>